<dbReference type="AlphaFoldDB" id="A0A3D4VA81"/>
<dbReference type="Proteomes" id="UP000264071">
    <property type="component" value="Unassembled WGS sequence"/>
</dbReference>
<reference evidence="2 3" key="1">
    <citation type="journal article" date="2018" name="Nat. Biotechnol.">
        <title>A standardized bacterial taxonomy based on genome phylogeny substantially revises the tree of life.</title>
        <authorList>
            <person name="Parks D.H."/>
            <person name="Chuvochina M."/>
            <person name="Waite D.W."/>
            <person name="Rinke C."/>
            <person name="Skarshewski A."/>
            <person name="Chaumeil P.A."/>
            <person name="Hugenholtz P."/>
        </authorList>
    </citation>
    <scope>NUCLEOTIDE SEQUENCE [LARGE SCALE GENOMIC DNA]</scope>
    <source>
        <strain evidence="2">UBA8844</strain>
    </source>
</reference>
<dbReference type="EMBL" id="DPIY01000010">
    <property type="protein sequence ID" value="HCT58033.1"/>
    <property type="molecule type" value="Genomic_DNA"/>
</dbReference>
<evidence type="ECO:0000313" key="2">
    <source>
        <dbReference type="EMBL" id="HCT58033.1"/>
    </source>
</evidence>
<evidence type="ECO:0000256" key="1">
    <source>
        <dbReference type="SAM" id="SignalP"/>
    </source>
</evidence>
<feature type="signal peptide" evidence="1">
    <location>
        <begin position="1"/>
        <end position="22"/>
    </location>
</feature>
<proteinExistence type="predicted"/>
<gene>
    <name evidence="2" type="ORF">DGD08_12585</name>
</gene>
<protein>
    <recommendedName>
        <fullName evidence="4">Outer membrane protein beta-barrel domain-containing protein</fullName>
    </recommendedName>
</protein>
<feature type="chain" id="PRO_5017722270" description="Outer membrane protein beta-barrel domain-containing protein" evidence="1">
    <location>
        <begin position="23"/>
        <end position="212"/>
    </location>
</feature>
<keyword evidence="1" id="KW-0732">Signal</keyword>
<accession>A0A3D4VA81</accession>
<organism evidence="2 3">
    <name type="scientific">Gemmatimonas aurantiaca</name>
    <dbReference type="NCBI Taxonomy" id="173480"/>
    <lineage>
        <taxon>Bacteria</taxon>
        <taxon>Pseudomonadati</taxon>
        <taxon>Gemmatimonadota</taxon>
        <taxon>Gemmatimonadia</taxon>
        <taxon>Gemmatimonadales</taxon>
        <taxon>Gemmatimonadaceae</taxon>
        <taxon>Gemmatimonas</taxon>
    </lineage>
</organism>
<comment type="caution">
    <text evidence="2">The sequence shown here is derived from an EMBL/GenBank/DDBJ whole genome shotgun (WGS) entry which is preliminary data.</text>
</comment>
<evidence type="ECO:0008006" key="4">
    <source>
        <dbReference type="Google" id="ProtNLM"/>
    </source>
</evidence>
<sequence length="212" mass="22876">MMRRMQWSGVAVMMMWAGEGLAAQQVMERSSRWEHAMSVGALATPTITNGYREPPLGAIVQLDARRLRAGKRVAFASSLQLSAKGRGLLSEVAPGRSSTYGIRNDMASLTIGPDIALTTGRNMWTVGLGAGPAASRIVYRLRDMQPNMLRGGPPSNRGWSYTGVVLARTHFTVPASPQLSLRFGAQALSGMEAMTEDFQPILSGTVGIVLRR</sequence>
<evidence type="ECO:0000313" key="3">
    <source>
        <dbReference type="Proteomes" id="UP000264071"/>
    </source>
</evidence>
<name>A0A3D4VA81_9BACT</name>